<dbReference type="GO" id="GO:0003924">
    <property type="term" value="F:GTPase activity"/>
    <property type="evidence" value="ECO:0007669"/>
    <property type="project" value="InterPro"/>
</dbReference>
<dbReference type="SMART" id="SM00175">
    <property type="entry name" value="RAB"/>
    <property type="match status" value="1"/>
</dbReference>
<dbReference type="PRINTS" id="PR00449">
    <property type="entry name" value="RASTRNSFRMNG"/>
</dbReference>
<dbReference type="OrthoDB" id="8830751at2759"/>
<dbReference type="GO" id="GO:0005525">
    <property type="term" value="F:GTP binding"/>
    <property type="evidence" value="ECO:0007669"/>
    <property type="project" value="UniProtKB-KW"/>
</dbReference>
<dbReference type="EMBL" id="AZBU02000002">
    <property type="protein sequence ID" value="TKR93288.1"/>
    <property type="molecule type" value="Genomic_DNA"/>
</dbReference>
<keyword evidence="4" id="KW-1185">Reference proteome</keyword>
<gene>
    <name evidence="3" type="ORF">L596_007772</name>
</gene>
<dbReference type="GO" id="GO:0007264">
    <property type="term" value="P:small GTPase-mediated signal transduction"/>
    <property type="evidence" value="ECO:0007669"/>
    <property type="project" value="InterPro"/>
</dbReference>
<dbReference type="PROSITE" id="PS51420">
    <property type="entry name" value="RHO"/>
    <property type="match status" value="1"/>
</dbReference>
<protein>
    <submittedName>
        <fullName evidence="3">Uncharacterized protein</fullName>
    </submittedName>
</protein>
<dbReference type="Proteomes" id="UP000298663">
    <property type="component" value="Unassembled WGS sequence"/>
</dbReference>
<dbReference type="NCBIfam" id="TIGR00231">
    <property type="entry name" value="small_GTP"/>
    <property type="match status" value="1"/>
</dbReference>
<keyword evidence="1" id="KW-0547">Nucleotide-binding</keyword>
<dbReference type="PANTHER" id="PTHR24072">
    <property type="entry name" value="RHO FAMILY GTPASE"/>
    <property type="match status" value="1"/>
</dbReference>
<dbReference type="InterPro" id="IPR005225">
    <property type="entry name" value="Small_GTP-bd"/>
</dbReference>
<keyword evidence="2" id="KW-0342">GTP-binding</keyword>
<dbReference type="SUPFAM" id="SSF52540">
    <property type="entry name" value="P-loop containing nucleoside triphosphate hydrolases"/>
    <property type="match status" value="1"/>
</dbReference>
<evidence type="ECO:0000313" key="4">
    <source>
        <dbReference type="Proteomes" id="UP000298663"/>
    </source>
</evidence>
<comment type="caution">
    <text evidence="3">The sequence shown here is derived from an EMBL/GenBank/DDBJ whole genome shotgun (WGS) entry which is preliminary data.</text>
</comment>
<proteinExistence type="predicted"/>
<evidence type="ECO:0000256" key="1">
    <source>
        <dbReference type="ARBA" id="ARBA00022741"/>
    </source>
</evidence>
<evidence type="ECO:0000313" key="3">
    <source>
        <dbReference type="EMBL" id="TKR93288.1"/>
    </source>
</evidence>
<dbReference type="InterPro" id="IPR001806">
    <property type="entry name" value="Small_GTPase"/>
</dbReference>
<dbReference type="AlphaFoldDB" id="A0A4U5PAH1"/>
<dbReference type="InterPro" id="IPR003578">
    <property type="entry name" value="Small_GTPase_Rho"/>
</dbReference>
<dbReference type="SMART" id="SM00174">
    <property type="entry name" value="RHO"/>
    <property type="match status" value="1"/>
</dbReference>
<dbReference type="Gene3D" id="3.40.50.300">
    <property type="entry name" value="P-loop containing nucleotide triphosphate hydrolases"/>
    <property type="match status" value="1"/>
</dbReference>
<organism evidence="3 4">
    <name type="scientific">Steinernema carpocapsae</name>
    <name type="common">Entomopathogenic nematode</name>
    <dbReference type="NCBI Taxonomy" id="34508"/>
    <lineage>
        <taxon>Eukaryota</taxon>
        <taxon>Metazoa</taxon>
        <taxon>Ecdysozoa</taxon>
        <taxon>Nematoda</taxon>
        <taxon>Chromadorea</taxon>
        <taxon>Rhabditida</taxon>
        <taxon>Tylenchina</taxon>
        <taxon>Panagrolaimomorpha</taxon>
        <taxon>Strongyloidoidea</taxon>
        <taxon>Steinernematidae</taxon>
        <taxon>Steinernema</taxon>
    </lineage>
</organism>
<dbReference type="InterPro" id="IPR027417">
    <property type="entry name" value="P-loop_NTPase"/>
</dbReference>
<reference evidence="3 4" key="2">
    <citation type="journal article" date="2019" name="G3 (Bethesda)">
        <title>Hybrid Assembly of the Genome of the Entomopathogenic Nematode Steinernema carpocapsae Identifies the X-Chromosome.</title>
        <authorList>
            <person name="Serra L."/>
            <person name="Macchietto M."/>
            <person name="Macias-Munoz A."/>
            <person name="McGill C.J."/>
            <person name="Rodriguez I.M."/>
            <person name="Rodriguez B."/>
            <person name="Murad R."/>
            <person name="Mortazavi A."/>
        </authorList>
    </citation>
    <scope>NUCLEOTIDE SEQUENCE [LARGE SCALE GENOMIC DNA]</scope>
    <source>
        <strain evidence="3 4">ALL</strain>
    </source>
</reference>
<dbReference type="Pfam" id="PF00071">
    <property type="entry name" value="Ras"/>
    <property type="match status" value="1"/>
</dbReference>
<accession>A0A4U5PAH1</accession>
<dbReference type="PROSITE" id="PS51421">
    <property type="entry name" value="RAS"/>
    <property type="match status" value="1"/>
</dbReference>
<evidence type="ECO:0000256" key="2">
    <source>
        <dbReference type="ARBA" id="ARBA00023134"/>
    </source>
</evidence>
<dbReference type="SMART" id="SM00173">
    <property type="entry name" value="RAS"/>
    <property type="match status" value="1"/>
</dbReference>
<reference evidence="3 4" key="1">
    <citation type="journal article" date="2015" name="Genome Biol.">
        <title>Comparative genomics of Steinernema reveals deeply conserved gene regulatory networks.</title>
        <authorList>
            <person name="Dillman A.R."/>
            <person name="Macchietto M."/>
            <person name="Porter C.F."/>
            <person name="Rogers A."/>
            <person name="Williams B."/>
            <person name="Antoshechkin I."/>
            <person name="Lee M.M."/>
            <person name="Goodwin Z."/>
            <person name="Lu X."/>
            <person name="Lewis E.E."/>
            <person name="Goodrich-Blair H."/>
            <person name="Stock S.P."/>
            <person name="Adams B.J."/>
            <person name="Sternberg P.W."/>
            <person name="Mortazavi A."/>
        </authorList>
    </citation>
    <scope>NUCLEOTIDE SEQUENCE [LARGE SCALE GENOMIC DNA]</scope>
    <source>
        <strain evidence="3 4">ALL</strain>
    </source>
</reference>
<name>A0A4U5PAH1_STECR</name>
<dbReference type="STRING" id="34508.A0A4U5PAH1"/>
<dbReference type="PROSITE" id="PS51419">
    <property type="entry name" value="RAB"/>
    <property type="match status" value="1"/>
</dbReference>
<sequence>MSERRLKLVVVGDSFIGKTSLLFAYTEKTFKDSYSTTALESWAISVEIESRQYTVNLFDTAGQTNFSHLRSLSYPNTDVFLLCFSLTDPKTLQSCKTLWMPEIRQFAGDDVP</sequence>